<feature type="region of interest" description="Disordered" evidence="1">
    <location>
        <begin position="1955"/>
        <end position="1988"/>
    </location>
</feature>
<feature type="compositionally biased region" description="Acidic residues" evidence="1">
    <location>
        <begin position="284"/>
        <end position="310"/>
    </location>
</feature>
<feature type="region of interest" description="Disordered" evidence="1">
    <location>
        <begin position="1699"/>
        <end position="1728"/>
    </location>
</feature>
<accession>A0ABQ9XRW6</accession>
<feature type="compositionally biased region" description="Low complexity" evidence="1">
    <location>
        <begin position="2382"/>
        <end position="2401"/>
    </location>
</feature>
<sequence>MSLVIQDPVLADDGLKPDQILTLTLTMLQKGISSLPQLLTKLSSSQRHFCSSCHQKCLSHRDLIDENQALADQQNIPHPSSSPSYSSKIPPLSHISRKSEITFASENTPTPHSIADPQTLSNAHIPQPKPPLHPSFINTLSLKVLSSQLIVENVPLGISNNHIHALLEKDGCRLVTTVNILARQQWILTFESPLQCLRATTNLNTLWSLDPSVEVGFRLSRTKTLVIPRPDCEYSVEMFDQAVFLRSRMRANSNTKRKEKVSFKMESDSSEVEESSEDSSLLNSDDDDSDFDDSDDFTEEEEEEEEEESESPGRKEQEVLLEEEKGQEVSEYEELHKVRPPVFPKSQPYHKIPSFGEPDPYLWKDPDENKKKKEAEPVIVAQEKEEEKEEEEEEESDDSDGVSDESPIEFVAPKKEQKNKPLNQESKTLHELYKERMEKKEKRKRRRQRLARGKPVSSDSEDDSDDKFWLKDTNVTSQPENDNSHVFSESQPEPAPRWDRSILVTGLPVDYEIDSIKTIFRGFACSVRERKRRASKEFRVEVKNWYEVEDAVKLTNSHWTEHNDVKVFRFDDEFSVVELDRSQLTPRPAPVRSQKWKEKVNSKLSATPIDQTAKQAPNKKDRSDETTTEPKPSPPNQTENTAQVSNTPSNSVTPAKPVEDPPIHQLVIQDIPPDRGKGSVKKALGETKHKSITMQQTPTGPSYVVSFSSEEECDLAERNLEPVWALSPSVTVHRAINGKEILVVSRFFTSERPVTSSDTKSGNNSSQPVPRWKEKAMKRDEADTKEEYPSLDKTPTTHVSSPPPVEPTPPPRYPPIPPSSNQLIIAHLPSEMKYGDLVQKFVEYQPVQLILRQHKSKLGTVSVTFRSETVLRDVVEHLDAILEIGPKMKVSYGVDEVESDDFEETEPDSHREGHEGDIATEFRQLEDCQKQPTEVIQEEKADLAEVPQTELSQPTQSLINVPSTLVTPSNHRQTKDTIKPDPDQKLQEPLPSQPNKTENTVNASNDPSITVTQTQPVEASPIHQLLVRRIPSDRGKTSVKKAFSETKPQSISIDLTQKTQSFIVAFSSKQECDDAEQHLDLVWKIGPDVTVHRALDGKEVAPIIRPTAQASIESNEDAAREGEGREKTQTGSPQELQPDDQFMNPSSHQLLISHVPISVTSNQLVNIFVGVKVTNCELVERKDRSTWIVSFKNPLQCNIATKYLHGVFELDPCVEVSFYKPNALPVPIPRSLFDQAHAPTSPQSLISRPQPTNQPNTSVGYPFIRPYDELHLIGVPSSIDTEQIKALFGENAPKTVKTRSGSMGTHRILTFSSELQCNRAAENLEGIWALSPNIEVGFVNCGQSFTIHPPSHPSFNQLLLSHLPSHVTREDLINIFSGSKMSNCDPVEVKETSKWILTFENVPECNFAAGKVKTVWAMFPDVEVSFYKRKKPPVLIPRPPNLEAESAAFATQDVGYPGFLSSNRLVLFNVPSSIDSTHLKSAFVEFPQQIDDSTTPSGTPLRIVTFSSQLKCSLAAQNLRAVWDLDPALEVYYTKNGKILIPINRPENLSTPTSSLYSQSDFSSEEDLSTSSSPSSRHSSQSDITSEDELSPPSYPTDRFEINGDTGEHLQYPNQLPSDELVLYNVPETISSDQIKTALGPYAPRNCQRSPKVNRHIRILTYSSEELCNEAADHLEGVWELDPRIEVIFVGREDTLISIRRPPPQPSHLQHFESSPSTQSSSGRKNISSEIPPNLWASRFLISNVPEHVTRTQLEAIFHPIGSECFRSTSNNGRSEWFANFGKVEICNAATANLTKLWELHPSLEVAFFRPRYLPIPIPRPHSVHPPPPLVVAQPSPISTNTPSPSPTTSALTNCYQLLLSNVPTSLTAREVRATFDGIDPYQCSTSGNSRTSWIVTFETVEKCYKAAKTLTKVWALHPKIEVGFRVDRSTIIPIPRPDTKPISGGLISSYSPTPQNAVKEAPVQPSSQPTQQTVRSDPLSIESPFTTANNPNNTYTCILIHDIDPTITGKQIWVVFEGIDCIAVSPGYSSHPWKSWVCVFRNVAECNKAVTRLQQIIFLDSSATFSFKKRAVSILQHSVEQESIKENSSSVMNTQQSVTAQSTTSVKTGTSPLSVTPSSNTVYDQLVFENIPRGISGRHLTSALSPHPYQCSSVNNIGRVQWIATFETVAKCNKAAMNLTKVWALHPKTEVGFRVDKYTSIPLPRPSHKQPSPAQQSTSPDGSVVAQQLTPPSTTPPPPPKLKHPPNDSQSSGGQRTKEEELPAPSNDAQKPNQQVPSETRKDEHVLFLTNISDEVSNTDLLWLLGDMKGMRIEERNRKGGKREALVHFMEKKDLELGMKSTRSKTIGWTTFQIVDSSAIWGSPSDGDIVISKIVSNETHTSTPSSDTTSPQPSPQKTEPVNQPTQPSVIPQLTAQNPTVTPKDDLSDFDWRPKTVTATSVSTGSTQQLQTPSLSPPSNCTQLLVENVPNQTTGKQLTEALMLPPKGLSSTKRSGKTAWIVTFNNVAECTRVVSNLTKVWAIHRDIKVGFRTSGGETHPITRPKTAPAHPKATEQPAANSQSLQKPDTSTKSSSTTQTTPKQQSLNSTPTSLAPQSLSNTASSSPQSIARPTPKQAQQVVQPAFLNKKPNTKGLFDDDSDDFDALPDSSPVSFQLKPSTIPKQQKKVEHPSSMTLKYIPNAIESQTLLRCFHPFVPRLTRKVEEGMIWGDWTASFASGTECEQAKSVVSNVLDFGKNVVVVCGKLKLEKMEKKSEWFKIVIEGVPVDASGIEIRGGLKGVGEIDTTLLHLTPHERLQPSQRPTGTWSVCFEKREDLEVVMKGKNEIVLNNVKWKVKKHTTVRIPRPSGTIVIVNYPDLTRR</sequence>
<feature type="region of interest" description="Disordered" evidence="1">
    <location>
        <begin position="752"/>
        <end position="819"/>
    </location>
</feature>
<feature type="compositionally biased region" description="Basic and acidic residues" evidence="1">
    <location>
        <begin position="1117"/>
        <end position="1128"/>
    </location>
</feature>
<dbReference type="PANTHER" id="PTHR24216">
    <property type="entry name" value="PAXILLIN-RELATED"/>
    <property type="match status" value="1"/>
</dbReference>
<feature type="compositionally biased region" description="Polar residues" evidence="1">
    <location>
        <begin position="993"/>
        <end position="1008"/>
    </location>
</feature>
<feature type="compositionally biased region" description="Polar residues" evidence="1">
    <location>
        <begin position="1550"/>
        <end position="1559"/>
    </location>
</feature>
<feature type="compositionally biased region" description="Acidic residues" evidence="1">
    <location>
        <begin position="268"/>
        <end position="277"/>
    </location>
</feature>
<feature type="region of interest" description="Disordered" evidence="1">
    <location>
        <begin position="106"/>
        <end position="128"/>
    </location>
</feature>
<feature type="compositionally biased region" description="Polar residues" evidence="1">
    <location>
        <begin position="752"/>
        <end position="768"/>
    </location>
</feature>
<feature type="compositionally biased region" description="Basic and acidic residues" evidence="1">
    <location>
        <begin position="362"/>
        <end position="376"/>
    </location>
</feature>
<dbReference type="PANTHER" id="PTHR24216:SF65">
    <property type="entry name" value="PAXILLIN-LIKE PROTEIN 1"/>
    <property type="match status" value="1"/>
</dbReference>
<feature type="compositionally biased region" description="Pro residues" evidence="1">
    <location>
        <begin position="801"/>
        <end position="818"/>
    </location>
</feature>
<dbReference type="Proteomes" id="UP001281761">
    <property type="component" value="Unassembled WGS sequence"/>
</dbReference>
<feature type="compositionally biased region" description="Low complexity" evidence="1">
    <location>
        <begin position="1569"/>
        <end position="1583"/>
    </location>
</feature>
<feature type="compositionally biased region" description="Polar residues" evidence="1">
    <location>
        <begin position="636"/>
        <end position="653"/>
    </location>
</feature>
<feature type="domain" description="RRM" evidence="2">
    <location>
        <begin position="1620"/>
        <end position="1688"/>
    </location>
</feature>
<feature type="compositionally biased region" description="Basic residues" evidence="1">
    <location>
        <begin position="441"/>
        <end position="452"/>
    </location>
</feature>
<feature type="compositionally biased region" description="Polar residues" evidence="1">
    <location>
        <begin position="106"/>
        <end position="124"/>
    </location>
</feature>
<reference evidence="3 4" key="1">
    <citation type="journal article" date="2022" name="bioRxiv">
        <title>Genomics of Preaxostyla Flagellates Illuminates Evolutionary Transitions and the Path Towards Mitochondrial Loss.</title>
        <authorList>
            <person name="Novak L.V.F."/>
            <person name="Treitli S.C."/>
            <person name="Pyrih J."/>
            <person name="Halakuc P."/>
            <person name="Pipaliya S.V."/>
            <person name="Vacek V."/>
            <person name="Brzon O."/>
            <person name="Soukal P."/>
            <person name="Eme L."/>
            <person name="Dacks J.B."/>
            <person name="Karnkowska A."/>
            <person name="Elias M."/>
            <person name="Hampl V."/>
        </authorList>
    </citation>
    <scope>NUCLEOTIDE SEQUENCE [LARGE SCALE GENOMIC DNA]</scope>
    <source>
        <strain evidence="3">NAU3</strain>
        <tissue evidence="3">Gut</tissue>
    </source>
</reference>
<feature type="compositionally biased region" description="Polar residues" evidence="1">
    <location>
        <begin position="2652"/>
        <end position="2663"/>
    </location>
</feature>
<evidence type="ECO:0000313" key="3">
    <source>
        <dbReference type="EMBL" id="KAK2954303.1"/>
    </source>
</evidence>
<feature type="compositionally biased region" description="Basic and acidic residues" evidence="1">
    <location>
        <begin position="311"/>
        <end position="337"/>
    </location>
</feature>
<protein>
    <recommendedName>
        <fullName evidence="2">RRM domain-containing protein</fullName>
    </recommendedName>
</protein>
<feature type="compositionally biased region" description="Polar residues" evidence="1">
    <location>
        <begin position="2586"/>
        <end position="2621"/>
    </location>
</feature>
<evidence type="ECO:0000256" key="1">
    <source>
        <dbReference type="SAM" id="MobiDB-lite"/>
    </source>
</evidence>
<proteinExistence type="predicted"/>
<feature type="domain" description="RRM" evidence="2">
    <location>
        <begin position="1857"/>
        <end position="1924"/>
    </location>
</feature>
<feature type="domain" description="RRM" evidence="2">
    <location>
        <begin position="822"/>
        <end position="891"/>
    </location>
</feature>
<feature type="domain" description="RRM" evidence="2">
    <location>
        <begin position="1269"/>
        <end position="1337"/>
    </location>
</feature>
<feature type="region of interest" description="Disordered" evidence="1">
    <location>
        <begin position="2203"/>
        <end position="2283"/>
    </location>
</feature>
<dbReference type="InterPro" id="IPR000504">
    <property type="entry name" value="RRM_dom"/>
</dbReference>
<feature type="compositionally biased region" description="Polar residues" evidence="1">
    <location>
        <begin position="2448"/>
        <end position="2458"/>
    </location>
</feature>
<feature type="region of interest" description="Disordered" evidence="1">
    <location>
        <begin position="581"/>
        <end position="661"/>
    </location>
</feature>
<feature type="region of interest" description="Disordered" evidence="1">
    <location>
        <begin position="1106"/>
        <end position="1143"/>
    </location>
</feature>
<name>A0ABQ9XRW6_9EUKA</name>
<feature type="compositionally biased region" description="Polar residues" evidence="1">
    <location>
        <begin position="1712"/>
        <end position="1728"/>
    </location>
</feature>
<feature type="domain" description="RRM" evidence="2">
    <location>
        <begin position="1149"/>
        <end position="1217"/>
    </location>
</feature>
<feature type="compositionally biased region" description="Basic and acidic residues" evidence="1">
    <location>
        <begin position="771"/>
        <end position="790"/>
    </location>
</feature>
<feature type="compositionally biased region" description="Basic and acidic residues" evidence="1">
    <location>
        <begin position="2423"/>
        <end position="2434"/>
    </location>
</feature>
<dbReference type="SMART" id="SM00360">
    <property type="entry name" value="RRM"/>
    <property type="match status" value="7"/>
</dbReference>
<feature type="compositionally biased region" description="Basic and acidic residues" evidence="1">
    <location>
        <begin position="973"/>
        <end position="986"/>
    </location>
</feature>
<feature type="region of interest" description="Disordered" evidence="1">
    <location>
        <begin position="944"/>
        <end position="1008"/>
    </location>
</feature>
<feature type="region of interest" description="Disordered" evidence="1">
    <location>
        <begin position="2532"/>
        <end position="2669"/>
    </location>
</feature>
<feature type="region of interest" description="Disordered" evidence="1">
    <location>
        <begin position="1550"/>
        <end position="1610"/>
    </location>
</feature>
<feature type="domain" description="RRM" evidence="2">
    <location>
        <begin position="501"/>
        <end position="568"/>
    </location>
</feature>
<comment type="caution">
    <text evidence="3">The sequence shown here is derived from an EMBL/GenBank/DDBJ whole genome shotgun (WGS) entry which is preliminary data.</text>
</comment>
<dbReference type="SUPFAM" id="SSF54928">
    <property type="entry name" value="RNA-binding domain, RBD"/>
    <property type="match status" value="3"/>
</dbReference>
<feature type="compositionally biased region" description="Polar residues" evidence="1">
    <location>
        <begin position="2268"/>
        <end position="2279"/>
    </location>
</feature>
<feature type="compositionally biased region" description="Polar residues" evidence="1">
    <location>
        <begin position="602"/>
        <end position="615"/>
    </location>
</feature>
<feature type="compositionally biased region" description="Basic and acidic residues" evidence="1">
    <location>
        <begin position="1598"/>
        <end position="1608"/>
    </location>
</feature>
<feature type="compositionally biased region" description="Polar residues" evidence="1">
    <location>
        <begin position="2402"/>
        <end position="2421"/>
    </location>
</feature>
<feature type="compositionally biased region" description="Basic and acidic residues" evidence="1">
    <location>
        <begin position="427"/>
        <end position="440"/>
    </location>
</feature>
<evidence type="ECO:0000313" key="4">
    <source>
        <dbReference type="Proteomes" id="UP001281761"/>
    </source>
</evidence>
<feature type="compositionally biased region" description="Polar residues" evidence="1">
    <location>
        <begin position="2210"/>
        <end position="2229"/>
    </location>
</feature>
<gene>
    <name evidence="3" type="ORF">BLNAU_10802</name>
</gene>
<organism evidence="3 4">
    <name type="scientific">Blattamonas nauphoetae</name>
    <dbReference type="NCBI Taxonomy" id="2049346"/>
    <lineage>
        <taxon>Eukaryota</taxon>
        <taxon>Metamonada</taxon>
        <taxon>Preaxostyla</taxon>
        <taxon>Oxymonadida</taxon>
        <taxon>Blattamonas</taxon>
    </lineage>
</organism>
<evidence type="ECO:0000259" key="2">
    <source>
        <dbReference type="SMART" id="SM00360"/>
    </source>
</evidence>
<feature type="compositionally biased region" description="Polar residues" evidence="1">
    <location>
        <begin position="473"/>
        <end position="491"/>
    </location>
</feature>
<dbReference type="EMBL" id="JARBJD010000080">
    <property type="protein sequence ID" value="KAK2954303.1"/>
    <property type="molecule type" value="Genomic_DNA"/>
</dbReference>
<feature type="compositionally biased region" description="Low complexity" evidence="1">
    <location>
        <begin position="1963"/>
        <end position="1975"/>
    </location>
</feature>
<feature type="region of interest" description="Disordered" evidence="1">
    <location>
        <begin position="256"/>
        <end position="496"/>
    </location>
</feature>
<feature type="compositionally biased region" description="Polar residues" evidence="1">
    <location>
        <begin position="949"/>
        <end position="971"/>
    </location>
</feature>
<keyword evidence="4" id="KW-1185">Reference proteome</keyword>
<dbReference type="InterPro" id="IPR035979">
    <property type="entry name" value="RBD_domain_sf"/>
</dbReference>
<feature type="region of interest" description="Disordered" evidence="1">
    <location>
        <begin position="2379"/>
        <end position="2458"/>
    </location>
</feature>
<feature type="domain" description="RRM" evidence="2">
    <location>
        <begin position="2759"/>
        <end position="2837"/>
    </location>
</feature>
<feature type="compositionally biased region" description="Low complexity" evidence="1">
    <location>
        <begin position="2436"/>
        <end position="2447"/>
    </location>
</feature>
<feature type="compositionally biased region" description="Low complexity" evidence="1">
    <location>
        <begin position="2565"/>
        <end position="2585"/>
    </location>
</feature>
<feature type="compositionally biased region" description="Acidic residues" evidence="1">
    <location>
        <begin position="384"/>
        <end position="407"/>
    </location>
</feature>